<evidence type="ECO:0000256" key="1">
    <source>
        <dbReference type="SAM" id="Coils"/>
    </source>
</evidence>
<evidence type="ECO:0000313" key="2">
    <source>
        <dbReference type="EMBL" id="KAK9744487.1"/>
    </source>
</evidence>
<keyword evidence="1" id="KW-0175">Coiled coil</keyword>
<accession>A0AAW1MDX9</accession>
<reference evidence="2 3" key="1">
    <citation type="journal article" date="2024" name="BMC Genomics">
        <title>De novo assembly and annotation of Popillia japonica's genome with initial clues to its potential as an invasive pest.</title>
        <authorList>
            <person name="Cucini C."/>
            <person name="Boschi S."/>
            <person name="Funari R."/>
            <person name="Cardaioli E."/>
            <person name="Iannotti N."/>
            <person name="Marturano G."/>
            <person name="Paoli F."/>
            <person name="Bruttini M."/>
            <person name="Carapelli A."/>
            <person name="Frati F."/>
            <person name="Nardi F."/>
        </authorList>
    </citation>
    <scope>NUCLEOTIDE SEQUENCE [LARGE SCALE GENOMIC DNA]</scope>
    <source>
        <strain evidence="2">DMR45628</strain>
    </source>
</reference>
<dbReference type="EMBL" id="JASPKY010000057">
    <property type="protein sequence ID" value="KAK9744487.1"/>
    <property type="molecule type" value="Genomic_DNA"/>
</dbReference>
<keyword evidence="3" id="KW-1185">Reference proteome</keyword>
<gene>
    <name evidence="2" type="ORF">QE152_g7698</name>
</gene>
<feature type="coiled-coil region" evidence="1">
    <location>
        <begin position="67"/>
        <end position="101"/>
    </location>
</feature>
<sequence length="199" mass="23355">MDFKKNQNLSFKDLNNLLDQWIGDTLDSQEVFKNQAEYANQHLFEVGTHHGQLQQINGWLNVLRYHNQRLETDLQTTDRNLTILENSIQKLEEKLPQIEDLREIDPVRTQLHDWFDNVFASLQQWTELNDVVTNSVCQVEADKLKNPAEQLARIIKNQLETLEGVEIKLYQMMTCIAEIDTKKVQLWKKSQGLTNNFCV</sequence>
<name>A0AAW1MDX9_POPJA</name>
<evidence type="ECO:0000313" key="3">
    <source>
        <dbReference type="Proteomes" id="UP001458880"/>
    </source>
</evidence>
<organism evidence="2 3">
    <name type="scientific">Popillia japonica</name>
    <name type="common">Japanese beetle</name>
    <dbReference type="NCBI Taxonomy" id="7064"/>
    <lineage>
        <taxon>Eukaryota</taxon>
        <taxon>Metazoa</taxon>
        <taxon>Ecdysozoa</taxon>
        <taxon>Arthropoda</taxon>
        <taxon>Hexapoda</taxon>
        <taxon>Insecta</taxon>
        <taxon>Pterygota</taxon>
        <taxon>Neoptera</taxon>
        <taxon>Endopterygota</taxon>
        <taxon>Coleoptera</taxon>
        <taxon>Polyphaga</taxon>
        <taxon>Scarabaeiformia</taxon>
        <taxon>Scarabaeidae</taxon>
        <taxon>Rutelinae</taxon>
        <taxon>Popillia</taxon>
    </lineage>
</organism>
<dbReference type="Proteomes" id="UP001458880">
    <property type="component" value="Unassembled WGS sequence"/>
</dbReference>
<proteinExistence type="predicted"/>
<comment type="caution">
    <text evidence="2">The sequence shown here is derived from an EMBL/GenBank/DDBJ whole genome shotgun (WGS) entry which is preliminary data.</text>
</comment>
<protein>
    <submittedName>
        <fullName evidence="2">Uncharacterized protein</fullName>
    </submittedName>
</protein>
<dbReference type="AlphaFoldDB" id="A0AAW1MDX9"/>